<dbReference type="InterPro" id="IPR008391">
    <property type="entry name" value="AXE1_dom"/>
</dbReference>
<feature type="active site" description="Charge relay system" evidence="1">
    <location>
        <position position="293"/>
    </location>
</feature>
<organism evidence="3 4">
    <name type="scientific">Winogradskyella flava</name>
    <dbReference type="NCBI Taxonomy" id="1884876"/>
    <lineage>
        <taxon>Bacteria</taxon>
        <taxon>Pseudomonadati</taxon>
        <taxon>Bacteroidota</taxon>
        <taxon>Flavobacteriia</taxon>
        <taxon>Flavobacteriales</taxon>
        <taxon>Flavobacteriaceae</taxon>
        <taxon>Winogradskyella</taxon>
    </lineage>
</organism>
<comment type="caution">
    <text evidence="3">The sequence shown here is derived from an EMBL/GenBank/DDBJ whole genome shotgun (WGS) entry which is preliminary data.</text>
</comment>
<dbReference type="GO" id="GO:0005976">
    <property type="term" value="P:polysaccharide metabolic process"/>
    <property type="evidence" value="ECO:0007669"/>
    <property type="project" value="TreeGrafter"/>
</dbReference>
<feature type="domain" description="Acetyl xylan esterase" evidence="2">
    <location>
        <begin position="21"/>
        <end position="294"/>
    </location>
</feature>
<evidence type="ECO:0000313" key="4">
    <source>
        <dbReference type="Proteomes" id="UP000533900"/>
    </source>
</evidence>
<reference evidence="3" key="1">
    <citation type="submission" date="2020-08" db="EMBL/GenBank/DDBJ databases">
        <title>Winogradskyella ouciana sp. nov., isolated from the hadal seawater of the Mariana Trench.</title>
        <authorList>
            <person name="He X."/>
        </authorList>
    </citation>
    <scope>NUCLEOTIDE SEQUENCE [LARGE SCALE GENOMIC DNA]</scope>
    <source>
        <strain evidence="3">KCTC 52348</strain>
    </source>
</reference>
<proteinExistence type="predicted"/>
<dbReference type="InterPro" id="IPR039069">
    <property type="entry name" value="CE7"/>
</dbReference>
<name>A0A842IKP5_9FLAO</name>
<accession>A0A842IKP5</accession>
<protein>
    <submittedName>
        <fullName evidence="3">Acetylxylan esterase</fullName>
    </submittedName>
</protein>
<dbReference type="AlphaFoldDB" id="A0A842IKP5"/>
<dbReference type="PANTHER" id="PTHR40111:SF1">
    <property type="entry name" value="CEPHALOSPORIN-C DEACETYLASE"/>
    <property type="match status" value="1"/>
</dbReference>
<keyword evidence="4" id="KW-1185">Reference proteome</keyword>
<dbReference type="InterPro" id="IPR029058">
    <property type="entry name" value="AB_hydrolase_fold"/>
</dbReference>
<evidence type="ECO:0000313" key="3">
    <source>
        <dbReference type="EMBL" id="MBC2843852.1"/>
    </source>
</evidence>
<dbReference type="Pfam" id="PF05448">
    <property type="entry name" value="AXE1"/>
    <property type="match status" value="1"/>
</dbReference>
<dbReference type="Proteomes" id="UP000533900">
    <property type="component" value="Unassembled WGS sequence"/>
</dbReference>
<dbReference type="Gene3D" id="3.40.50.1820">
    <property type="entry name" value="alpha/beta hydrolase"/>
    <property type="match status" value="1"/>
</dbReference>
<evidence type="ECO:0000256" key="1">
    <source>
        <dbReference type="PIRSR" id="PIRSR639069-1"/>
    </source>
</evidence>
<dbReference type="PROSITE" id="PS51257">
    <property type="entry name" value="PROKAR_LIPOPROTEIN"/>
    <property type="match status" value="1"/>
</dbReference>
<evidence type="ECO:0000259" key="2">
    <source>
        <dbReference type="Pfam" id="PF05448"/>
    </source>
</evidence>
<dbReference type="PANTHER" id="PTHR40111">
    <property type="entry name" value="CEPHALOSPORIN-C DEACETYLASE"/>
    <property type="match status" value="1"/>
</dbReference>
<gene>
    <name evidence="3" type="ORF">H7F21_02015</name>
</gene>
<feature type="active site" description="Charge relay system" evidence="1">
    <location>
        <position position="263"/>
    </location>
</feature>
<feature type="active site" description="Nucleophile" evidence="1">
    <location>
        <position position="179"/>
    </location>
</feature>
<dbReference type="EMBL" id="JACLCP010000001">
    <property type="protein sequence ID" value="MBC2843852.1"/>
    <property type="molecule type" value="Genomic_DNA"/>
</dbReference>
<dbReference type="RefSeq" id="WP_185787562.1">
    <property type="nucleotide sequence ID" value="NZ_JACLCP010000001.1"/>
</dbReference>
<sequence length="318" mass="35933">MKTKLLILSLFLVSISSCYIPKQKPDNFDEFWQSSIKELGKEVNSSIIKDSIIGEKRITLRSIESYENTTIYAWVAEPLNSGKYPVFIRFSGFGRGNKSKNSIPDKWFLNQKNQISIKVDIRGQGLSTKQIKFKGYLTNGLENKDKYIYKGAFLDAVKAVDFAKTIPNRDGNIVVTGGSQGGALAVAASALNSNVTMCIANFPFLTDIFNYDKTKWPMKIWIHETKIKERKLEELHETLSYFDALNFADKIDVPVFLRTQEIDTITPKEGAIKLFKTIRSNNKNLYIAPCSGHGCSSKSVLANKMEQVFINENLIKNQ</sequence>
<dbReference type="SUPFAM" id="SSF53474">
    <property type="entry name" value="alpha/beta-Hydrolases"/>
    <property type="match status" value="1"/>
</dbReference>
<dbReference type="GO" id="GO:0052689">
    <property type="term" value="F:carboxylic ester hydrolase activity"/>
    <property type="evidence" value="ECO:0007669"/>
    <property type="project" value="TreeGrafter"/>
</dbReference>